<dbReference type="GO" id="GO:0004713">
    <property type="term" value="F:protein tyrosine kinase activity"/>
    <property type="evidence" value="ECO:0007669"/>
    <property type="project" value="TreeGrafter"/>
</dbReference>
<dbReference type="InterPro" id="IPR003856">
    <property type="entry name" value="LPS_length_determ_N"/>
</dbReference>
<keyword evidence="2" id="KW-1003">Cell membrane</keyword>
<evidence type="ECO:0000256" key="3">
    <source>
        <dbReference type="ARBA" id="ARBA00022692"/>
    </source>
</evidence>
<evidence type="ECO:0000259" key="8">
    <source>
        <dbReference type="Pfam" id="PF13807"/>
    </source>
</evidence>
<evidence type="ECO:0000256" key="2">
    <source>
        <dbReference type="ARBA" id="ARBA00022475"/>
    </source>
</evidence>
<evidence type="ECO:0000259" key="7">
    <source>
        <dbReference type="Pfam" id="PF02706"/>
    </source>
</evidence>
<proteinExistence type="predicted"/>
<sequence length="321" mass="35528">MNQQNLSQASIEYTQLQNFSSNDDEIDLRELFAELWRGKWLIVLVTTLFAIGGVAFALSQPNTYQASATLVAIGEEKGGGLASMAGQFGGLASLAGINLGGGGTNTKDLSLAVLKSRQFVNAFVDKHGLLPDLMAVESWNAKSGQITYNDELYDAGEQVWLVDPETEESLKPTAWEAYKVFSKAISVSEAKETGMVTLKITHFSPIIAKQWVELLIQDLNQWMKQESLHDTRKNIAYLEDQLERTNVVDMKNVFYQLIQEQTKGLMLAEVKNEFAFKTIDPAVIPEEKAGPKRALICILATLLGGMLSVAIVLVRYAFKRD</sequence>
<keyword evidence="10" id="KW-1185">Reference proteome</keyword>
<evidence type="ECO:0000256" key="5">
    <source>
        <dbReference type="ARBA" id="ARBA00023136"/>
    </source>
</evidence>
<feature type="domain" description="Polysaccharide chain length determinant N-terminal" evidence="7">
    <location>
        <begin position="24"/>
        <end position="126"/>
    </location>
</feature>
<dbReference type="InterPro" id="IPR032807">
    <property type="entry name" value="GNVR"/>
</dbReference>
<organism evidence="9 10">
    <name type="scientific">Vibrio sinensis</name>
    <dbReference type="NCBI Taxonomy" id="2302434"/>
    <lineage>
        <taxon>Bacteria</taxon>
        <taxon>Pseudomonadati</taxon>
        <taxon>Pseudomonadota</taxon>
        <taxon>Gammaproteobacteria</taxon>
        <taxon>Vibrionales</taxon>
        <taxon>Vibrionaceae</taxon>
        <taxon>Vibrio</taxon>
    </lineage>
</organism>
<dbReference type="RefSeq" id="WP_120034412.1">
    <property type="nucleotide sequence ID" value="NZ_QVMU01000025.1"/>
</dbReference>
<evidence type="ECO:0000313" key="10">
    <source>
        <dbReference type="Proteomes" id="UP000273252"/>
    </source>
</evidence>
<feature type="transmembrane region" description="Helical" evidence="6">
    <location>
        <begin position="40"/>
        <end position="58"/>
    </location>
</feature>
<keyword evidence="4 6" id="KW-1133">Transmembrane helix</keyword>
<comment type="subcellular location">
    <subcellularLocation>
        <location evidence="1">Cell membrane</location>
        <topology evidence="1">Multi-pass membrane protein</topology>
    </subcellularLocation>
</comment>
<dbReference type="Proteomes" id="UP000273252">
    <property type="component" value="Unassembled WGS sequence"/>
</dbReference>
<dbReference type="PANTHER" id="PTHR32309:SF13">
    <property type="entry name" value="FERRIC ENTEROBACTIN TRANSPORT PROTEIN FEPE"/>
    <property type="match status" value="1"/>
</dbReference>
<dbReference type="Pfam" id="PF02706">
    <property type="entry name" value="Wzz"/>
    <property type="match status" value="1"/>
</dbReference>
<dbReference type="Pfam" id="PF13807">
    <property type="entry name" value="GNVR"/>
    <property type="match status" value="1"/>
</dbReference>
<dbReference type="PANTHER" id="PTHR32309">
    <property type="entry name" value="TYROSINE-PROTEIN KINASE"/>
    <property type="match status" value="1"/>
</dbReference>
<evidence type="ECO:0000256" key="6">
    <source>
        <dbReference type="SAM" id="Phobius"/>
    </source>
</evidence>
<comment type="caution">
    <text evidence="9">The sequence shown here is derived from an EMBL/GenBank/DDBJ whole genome shotgun (WGS) entry which is preliminary data.</text>
</comment>
<evidence type="ECO:0000313" key="9">
    <source>
        <dbReference type="EMBL" id="RJX67166.1"/>
    </source>
</evidence>
<evidence type="ECO:0000256" key="1">
    <source>
        <dbReference type="ARBA" id="ARBA00004651"/>
    </source>
</evidence>
<feature type="domain" description="Tyrosine-protein kinase G-rich" evidence="8">
    <location>
        <begin position="251"/>
        <end position="316"/>
    </location>
</feature>
<dbReference type="InterPro" id="IPR050445">
    <property type="entry name" value="Bact_polysacc_biosynth/exp"/>
</dbReference>
<gene>
    <name evidence="9" type="ORF">DZ860_19310</name>
</gene>
<reference evidence="9 10" key="1">
    <citation type="submission" date="2018-08" db="EMBL/GenBank/DDBJ databases">
        <title>Vibrio isolated from the Eastern China Marginal Seas.</title>
        <authorList>
            <person name="Li Y."/>
        </authorList>
    </citation>
    <scope>NUCLEOTIDE SEQUENCE [LARGE SCALE GENOMIC DNA]</scope>
    <source>
        <strain evidence="9 10">BEI233</strain>
    </source>
</reference>
<keyword evidence="5 6" id="KW-0472">Membrane</keyword>
<feature type="transmembrane region" description="Helical" evidence="6">
    <location>
        <begin position="294"/>
        <end position="318"/>
    </location>
</feature>
<dbReference type="AlphaFoldDB" id="A0A3A6QD12"/>
<dbReference type="EMBL" id="QVMU01000025">
    <property type="protein sequence ID" value="RJX67166.1"/>
    <property type="molecule type" value="Genomic_DNA"/>
</dbReference>
<protein>
    <submittedName>
        <fullName evidence="9">LPS O-antigen length regulator</fullName>
    </submittedName>
</protein>
<dbReference type="GO" id="GO:0005886">
    <property type="term" value="C:plasma membrane"/>
    <property type="evidence" value="ECO:0007669"/>
    <property type="project" value="UniProtKB-SubCell"/>
</dbReference>
<dbReference type="OrthoDB" id="9775724at2"/>
<evidence type="ECO:0000256" key="4">
    <source>
        <dbReference type="ARBA" id="ARBA00022989"/>
    </source>
</evidence>
<name>A0A3A6QD12_9VIBR</name>
<keyword evidence="3 6" id="KW-0812">Transmembrane</keyword>
<accession>A0A3A6QD12</accession>